<feature type="domain" description="TonB C-terminal" evidence="6">
    <location>
        <begin position="179"/>
        <end position="275"/>
    </location>
</feature>
<protein>
    <submittedName>
        <fullName evidence="7">Energy transducer TonB</fullName>
    </submittedName>
</protein>
<evidence type="ECO:0000256" key="2">
    <source>
        <dbReference type="ARBA" id="ARBA00022692"/>
    </source>
</evidence>
<feature type="compositionally biased region" description="Pro residues" evidence="5">
    <location>
        <begin position="119"/>
        <end position="128"/>
    </location>
</feature>
<reference evidence="7 8" key="1">
    <citation type="submission" date="2018-01" db="EMBL/GenBank/DDBJ databases">
        <authorList>
            <person name="Fu G.-Y."/>
        </authorList>
    </citation>
    <scope>NUCLEOTIDE SEQUENCE [LARGE SCALE GENOMIC DNA]</scope>
    <source>
        <strain evidence="7 8">SY39</strain>
    </source>
</reference>
<dbReference type="GO" id="GO:0055085">
    <property type="term" value="P:transmembrane transport"/>
    <property type="evidence" value="ECO:0007669"/>
    <property type="project" value="InterPro"/>
</dbReference>
<dbReference type="KEGG" id="atw:C0099_02760"/>
<dbReference type="Gene3D" id="3.30.1150.10">
    <property type="match status" value="1"/>
</dbReference>
<evidence type="ECO:0000256" key="1">
    <source>
        <dbReference type="ARBA" id="ARBA00004167"/>
    </source>
</evidence>
<feature type="compositionally biased region" description="Low complexity" evidence="5">
    <location>
        <begin position="76"/>
        <end position="96"/>
    </location>
</feature>
<dbReference type="InterPro" id="IPR006260">
    <property type="entry name" value="TonB/TolA_C"/>
</dbReference>
<feature type="compositionally biased region" description="Pro residues" evidence="5">
    <location>
        <begin position="97"/>
        <end position="106"/>
    </location>
</feature>
<dbReference type="Proteomes" id="UP000242205">
    <property type="component" value="Chromosome"/>
</dbReference>
<evidence type="ECO:0000313" key="8">
    <source>
        <dbReference type="Proteomes" id="UP000242205"/>
    </source>
</evidence>
<keyword evidence="4" id="KW-0472">Membrane</keyword>
<gene>
    <name evidence="7" type="ORF">C0099_02760</name>
</gene>
<dbReference type="SUPFAM" id="SSF74653">
    <property type="entry name" value="TolA/TonB C-terminal domain"/>
    <property type="match status" value="1"/>
</dbReference>
<dbReference type="AlphaFoldDB" id="A0A2I6SAN7"/>
<accession>A0A2I6SAN7</accession>
<evidence type="ECO:0000256" key="5">
    <source>
        <dbReference type="SAM" id="MobiDB-lite"/>
    </source>
</evidence>
<organism evidence="7 8">
    <name type="scientific">Pseudazoarcus pumilus</name>
    <dbReference type="NCBI Taxonomy" id="2067960"/>
    <lineage>
        <taxon>Bacteria</taxon>
        <taxon>Pseudomonadati</taxon>
        <taxon>Pseudomonadota</taxon>
        <taxon>Betaproteobacteria</taxon>
        <taxon>Rhodocyclales</taxon>
        <taxon>Zoogloeaceae</taxon>
        <taxon>Pseudazoarcus</taxon>
    </lineage>
</organism>
<evidence type="ECO:0000256" key="3">
    <source>
        <dbReference type="ARBA" id="ARBA00022989"/>
    </source>
</evidence>
<proteinExistence type="predicted"/>
<feature type="compositionally biased region" description="Low complexity" evidence="5">
    <location>
        <begin position="46"/>
        <end position="68"/>
    </location>
</feature>
<keyword evidence="3" id="KW-1133">Transmembrane helix</keyword>
<dbReference type="OrthoDB" id="9803361at2"/>
<evidence type="ECO:0000256" key="4">
    <source>
        <dbReference type="ARBA" id="ARBA00023136"/>
    </source>
</evidence>
<evidence type="ECO:0000259" key="6">
    <source>
        <dbReference type="PROSITE" id="PS52015"/>
    </source>
</evidence>
<dbReference type="InterPro" id="IPR037682">
    <property type="entry name" value="TonB_C"/>
</dbReference>
<dbReference type="EMBL" id="CP025682">
    <property type="protein sequence ID" value="AUN96312.1"/>
    <property type="molecule type" value="Genomic_DNA"/>
</dbReference>
<dbReference type="Pfam" id="PF03544">
    <property type="entry name" value="TonB_C"/>
    <property type="match status" value="1"/>
</dbReference>
<keyword evidence="2" id="KW-0812">Transmembrane</keyword>
<dbReference type="PROSITE" id="PS52015">
    <property type="entry name" value="TONB_CTD"/>
    <property type="match status" value="1"/>
</dbReference>
<comment type="subcellular location">
    <subcellularLocation>
        <location evidence="1">Membrane</location>
        <topology evidence="1">Single-pass membrane protein</topology>
    </subcellularLocation>
</comment>
<dbReference type="NCBIfam" id="TIGR01352">
    <property type="entry name" value="tonB_Cterm"/>
    <property type="match status" value="1"/>
</dbReference>
<evidence type="ECO:0000313" key="7">
    <source>
        <dbReference type="EMBL" id="AUN96312.1"/>
    </source>
</evidence>
<feature type="region of interest" description="Disordered" evidence="5">
    <location>
        <begin position="1"/>
        <end position="133"/>
    </location>
</feature>
<sequence length="277" mass="29932">MALNAPEATRQEPESNAKTPVLNAADPRERRARPAATESAPPPREAPATPAAQAATTPAEPARTEPATEPIPEPTAEPAASQAPAPAPESTRAQPAPADPAPPAQPAPVARAPERAETPAPPPEPPAAPDVSGLDLMDSIAAVAKLEARIGRQLDEYSKRPRKVHIGTRAKEYRFAQYAEDWRQKVERIGTLNYPDDARGRIYGSLVMTVEIRADGTLERVEIDRSSGHDVLDRAAAQIVRMAAPYAPFPPDIRDDTDRVVITRTWTFTNSDQLHTR</sequence>
<dbReference type="GO" id="GO:0016020">
    <property type="term" value="C:membrane"/>
    <property type="evidence" value="ECO:0007669"/>
    <property type="project" value="UniProtKB-SubCell"/>
</dbReference>
<keyword evidence="8" id="KW-1185">Reference proteome</keyword>
<name>A0A2I6SAN7_9RHOO</name>